<reference evidence="5 6" key="1">
    <citation type="submission" date="2015-03" db="EMBL/GenBank/DDBJ databases">
        <title>Comparative analysis of the OM43 clade including a novel species from Red Sea uncovers genomic and metabolic diversity among marine methylotrophs.</title>
        <authorList>
            <person name="Jimenez-Infante F."/>
            <person name="Ngugi D.K."/>
            <person name="Vinu M."/>
            <person name="Alam I."/>
            <person name="Kamau A."/>
            <person name="Blom J."/>
            <person name="Bajic V.B."/>
            <person name="Stingl U."/>
        </authorList>
    </citation>
    <scope>NUCLEOTIDE SEQUENCE [LARGE SCALE GENOMIC DNA]</scope>
    <source>
        <strain evidence="5 6">MBRSH7</strain>
    </source>
</reference>
<dbReference type="AlphaFoldDB" id="A0A0H4J3P0"/>
<evidence type="ECO:0000256" key="4">
    <source>
        <dbReference type="ARBA" id="ARBA00023239"/>
    </source>
</evidence>
<evidence type="ECO:0000256" key="1">
    <source>
        <dbReference type="ARBA" id="ARBA00001554"/>
    </source>
</evidence>
<evidence type="ECO:0000256" key="2">
    <source>
        <dbReference type="ARBA" id="ARBA00006472"/>
    </source>
</evidence>
<name>A0A0H4J3P0_9PROT</name>
<keyword evidence="6" id="KW-1185">Reference proteome</keyword>
<dbReference type="OrthoDB" id="9794987at2"/>
<gene>
    <name evidence="5" type="ORF">VI33_06780</name>
</gene>
<dbReference type="PATRIC" id="fig|1623450.3.peg.1357"/>
<dbReference type="NCBIfam" id="NF002017">
    <property type="entry name" value="PRK00823.1-2"/>
    <property type="match status" value="1"/>
</dbReference>
<dbReference type="PANTHER" id="PTHR12599:SF0">
    <property type="entry name" value="PTERIN-4-ALPHA-CARBINOLAMINE DEHYDRATASE"/>
    <property type="match status" value="1"/>
</dbReference>
<dbReference type="CDD" id="cd00488">
    <property type="entry name" value="PCD_DCoH"/>
    <property type="match status" value="1"/>
</dbReference>
<proteinExistence type="inferred from homology"/>
<dbReference type="InterPro" id="IPR001533">
    <property type="entry name" value="Pterin_deHydtase"/>
</dbReference>
<evidence type="ECO:0000313" key="6">
    <source>
        <dbReference type="Proteomes" id="UP000066549"/>
    </source>
</evidence>
<dbReference type="Gene3D" id="3.30.1360.20">
    <property type="entry name" value="Transcriptional coactivator/pterin dehydratase"/>
    <property type="match status" value="1"/>
</dbReference>
<evidence type="ECO:0000256" key="3">
    <source>
        <dbReference type="ARBA" id="ARBA00013252"/>
    </source>
</evidence>
<protein>
    <recommendedName>
        <fullName evidence="3">4a-hydroxytetrahydrobiopterin dehydratase</fullName>
        <ecNumber evidence="3">4.2.1.96</ecNumber>
    </recommendedName>
</protein>
<dbReference type="EMBL" id="CP011002">
    <property type="protein sequence ID" value="AKO66353.1"/>
    <property type="molecule type" value="Genomic_DNA"/>
</dbReference>
<sequence>MNKELMNKIKSDLNEWMIHNELLVKEFVFSTFQDAINFVNAVAKIADEADHHPDIFISYNKVKISLITHDLGEISEKDYSLAKEIESLEV</sequence>
<evidence type="ECO:0000313" key="5">
    <source>
        <dbReference type="EMBL" id="AKO66353.1"/>
    </source>
</evidence>
<dbReference type="SUPFAM" id="SSF55248">
    <property type="entry name" value="PCD-like"/>
    <property type="match status" value="1"/>
</dbReference>
<dbReference type="Proteomes" id="UP000066549">
    <property type="component" value="Chromosome"/>
</dbReference>
<comment type="catalytic activity">
    <reaction evidence="1">
        <text>(4aS,6R)-4a-hydroxy-L-erythro-5,6,7,8-tetrahydrobiopterin = (6R)-L-erythro-6,7-dihydrobiopterin + H2O</text>
        <dbReference type="Rhea" id="RHEA:11920"/>
        <dbReference type="ChEBI" id="CHEBI:15377"/>
        <dbReference type="ChEBI" id="CHEBI:15642"/>
        <dbReference type="ChEBI" id="CHEBI:43120"/>
        <dbReference type="EC" id="4.2.1.96"/>
    </reaction>
</comment>
<dbReference type="PANTHER" id="PTHR12599">
    <property type="entry name" value="PTERIN-4-ALPHA-CARBINOLAMINE DEHYDRATASE"/>
    <property type="match status" value="1"/>
</dbReference>
<dbReference type="GO" id="GO:0006729">
    <property type="term" value="P:tetrahydrobiopterin biosynthetic process"/>
    <property type="evidence" value="ECO:0007669"/>
    <property type="project" value="InterPro"/>
</dbReference>
<dbReference type="InterPro" id="IPR036428">
    <property type="entry name" value="PCD_sf"/>
</dbReference>
<dbReference type="Pfam" id="PF01329">
    <property type="entry name" value="Pterin_4a"/>
    <property type="match status" value="1"/>
</dbReference>
<organism evidence="5 6">
    <name type="scientific">Methylophilales bacterium MBRS-H7</name>
    <dbReference type="NCBI Taxonomy" id="1623450"/>
    <lineage>
        <taxon>Bacteria</taxon>
        <taxon>Pseudomonadati</taxon>
        <taxon>Pseudomonadota</taxon>
        <taxon>Betaproteobacteria</taxon>
        <taxon>Nitrosomonadales</taxon>
        <taxon>OM43 clade</taxon>
    </lineage>
</organism>
<comment type="similarity">
    <text evidence="2">Belongs to the pterin-4-alpha-carbinolamine dehydratase family.</text>
</comment>
<dbReference type="EC" id="4.2.1.96" evidence="3"/>
<accession>A0A0H4J3P0</accession>
<keyword evidence="4" id="KW-0456">Lyase</keyword>
<dbReference type="GO" id="GO:0008124">
    <property type="term" value="F:4-alpha-hydroxytetrahydrobiopterin dehydratase activity"/>
    <property type="evidence" value="ECO:0007669"/>
    <property type="project" value="UniProtKB-EC"/>
</dbReference>